<dbReference type="Gene3D" id="2.30.30.490">
    <property type="match status" value="1"/>
</dbReference>
<dbReference type="AlphaFoldDB" id="A0A167MDF1"/>
<reference evidence="3 4" key="1">
    <citation type="journal article" date="2016" name="Mol. Biol. Evol.">
        <title>Comparative Genomics of Early-Diverging Mushroom-Forming Fungi Provides Insights into the Origins of Lignocellulose Decay Capabilities.</title>
        <authorList>
            <person name="Nagy L.G."/>
            <person name="Riley R."/>
            <person name="Tritt A."/>
            <person name="Adam C."/>
            <person name="Daum C."/>
            <person name="Floudas D."/>
            <person name="Sun H."/>
            <person name="Yadav J.S."/>
            <person name="Pangilinan J."/>
            <person name="Larsson K.H."/>
            <person name="Matsuura K."/>
            <person name="Barry K."/>
            <person name="Labutti K."/>
            <person name="Kuo R."/>
            <person name="Ohm R.A."/>
            <person name="Bhattacharya S.S."/>
            <person name="Shirouzu T."/>
            <person name="Yoshinaga Y."/>
            <person name="Martin F.M."/>
            <person name="Grigoriev I.V."/>
            <person name="Hibbett D.S."/>
        </authorList>
    </citation>
    <scope>NUCLEOTIDE SEQUENCE [LARGE SCALE GENOMIC DNA]</scope>
    <source>
        <strain evidence="3 4">TUFC12733</strain>
    </source>
</reference>
<name>A0A167MDF1_CALVF</name>
<protein>
    <recommendedName>
        <fullName evidence="2">BAH domain-containing protein</fullName>
    </recommendedName>
</protein>
<dbReference type="GO" id="GO:0003682">
    <property type="term" value="F:chromatin binding"/>
    <property type="evidence" value="ECO:0007669"/>
    <property type="project" value="InterPro"/>
</dbReference>
<accession>A0A167MDF1</accession>
<feature type="region of interest" description="Disordered" evidence="1">
    <location>
        <begin position="413"/>
        <end position="437"/>
    </location>
</feature>
<feature type="domain" description="BAH" evidence="2">
    <location>
        <begin position="88"/>
        <end position="227"/>
    </location>
</feature>
<evidence type="ECO:0000259" key="2">
    <source>
        <dbReference type="PROSITE" id="PS51038"/>
    </source>
</evidence>
<organism evidence="3 4">
    <name type="scientific">Calocera viscosa (strain TUFC12733)</name>
    <dbReference type="NCBI Taxonomy" id="1330018"/>
    <lineage>
        <taxon>Eukaryota</taxon>
        <taxon>Fungi</taxon>
        <taxon>Dikarya</taxon>
        <taxon>Basidiomycota</taxon>
        <taxon>Agaricomycotina</taxon>
        <taxon>Dacrymycetes</taxon>
        <taxon>Dacrymycetales</taxon>
        <taxon>Dacrymycetaceae</taxon>
        <taxon>Calocera</taxon>
    </lineage>
</organism>
<dbReference type="PANTHER" id="PTHR46364">
    <property type="entry name" value="OS08G0421900 PROTEIN"/>
    <property type="match status" value="1"/>
</dbReference>
<dbReference type="EMBL" id="KV417283">
    <property type="protein sequence ID" value="KZO96598.1"/>
    <property type="molecule type" value="Genomic_DNA"/>
</dbReference>
<feature type="region of interest" description="Disordered" evidence="1">
    <location>
        <begin position="374"/>
        <end position="393"/>
    </location>
</feature>
<gene>
    <name evidence="3" type="ORF">CALVIDRAFT_108312</name>
</gene>
<feature type="compositionally biased region" description="Basic and acidic residues" evidence="1">
    <location>
        <begin position="54"/>
        <end position="69"/>
    </location>
</feature>
<proteinExistence type="predicted"/>
<dbReference type="InterPro" id="IPR001025">
    <property type="entry name" value="BAH_dom"/>
</dbReference>
<evidence type="ECO:0000256" key="1">
    <source>
        <dbReference type="SAM" id="MobiDB-lite"/>
    </source>
</evidence>
<sequence>MAHSTGRPTATRRASSKRRHDQNKKRRIEDRREGSASSTTDDAKNAEGYSGVRGDLKHQPREPTSHEMEQMEQLKGLYWSTSEEGESETYMIGQDVMIVPNTKDIRTRKKNPPAELKWEELWYGRILDIRTEDKSQANDVWIKVAWYYSPTWFMTTKARGARRKDFGPYEVIYTPTHTDIVHADTLNGVELIYQYDEDSDDPEDIPDNCFYMRCEYDTTNKKWISGPPARHCVCNETFKVHDADKKKKMHYCPKTGCHTWYHEDCLIYGKFSESKEDLSYFEKQWERGFDENKFSSIVNEVAKLPRRTGVYKDGEGGLPPAVLQYARQPIVKGGDYRAGNLGAVLRARWILHQALRRGVMPPEDASDFVTYRSLPVSTPDPEPTPDLESDTESDTVRVYGEDEDDVCIVVSKKKKTPSTKTTQNRARTKPREKRASGARFDHNRYGTVFVAVTCPKCKTPI</sequence>
<dbReference type="PROSITE" id="PS51038">
    <property type="entry name" value="BAH"/>
    <property type="match status" value="1"/>
</dbReference>
<feature type="compositionally biased region" description="Basic residues" evidence="1">
    <location>
        <begin position="14"/>
        <end position="26"/>
    </location>
</feature>
<dbReference type="InterPro" id="IPR043151">
    <property type="entry name" value="BAH_sf"/>
</dbReference>
<evidence type="ECO:0000313" key="4">
    <source>
        <dbReference type="Proteomes" id="UP000076738"/>
    </source>
</evidence>
<dbReference type="Proteomes" id="UP000076738">
    <property type="component" value="Unassembled WGS sequence"/>
</dbReference>
<feature type="region of interest" description="Disordered" evidence="1">
    <location>
        <begin position="1"/>
        <end position="70"/>
    </location>
</feature>
<evidence type="ECO:0000313" key="3">
    <source>
        <dbReference type="EMBL" id="KZO96598.1"/>
    </source>
</evidence>
<keyword evidence="4" id="KW-1185">Reference proteome</keyword>
<dbReference type="OrthoDB" id="10259622at2759"/>
<feature type="compositionally biased region" description="Acidic residues" evidence="1">
    <location>
        <begin position="383"/>
        <end position="393"/>
    </location>
</feature>